<evidence type="ECO:0000256" key="2">
    <source>
        <dbReference type="ARBA" id="ARBA00023239"/>
    </source>
</evidence>
<dbReference type="Proteomes" id="UP000177141">
    <property type="component" value="Unassembled WGS sequence"/>
</dbReference>
<gene>
    <name evidence="5" type="ORF">A3A93_05085</name>
</gene>
<comment type="caution">
    <text evidence="5">The sequence shown here is derived from an EMBL/GenBank/DDBJ whole genome shotgun (WGS) entry which is preliminary data.</text>
</comment>
<proteinExistence type="predicted"/>
<evidence type="ECO:0000256" key="3">
    <source>
        <dbReference type="ARBA" id="ARBA00023300"/>
    </source>
</evidence>
<protein>
    <recommendedName>
        <fullName evidence="4">Phosphoenolpyruvate carboxylase</fullName>
        <ecNumber evidence="4">4.1.1.31</ecNumber>
    </recommendedName>
</protein>
<dbReference type="GO" id="GO:0008964">
    <property type="term" value="F:phosphoenolpyruvate carboxylase activity"/>
    <property type="evidence" value="ECO:0007669"/>
    <property type="project" value="UniProtKB-UniRule"/>
</dbReference>
<keyword evidence="5" id="KW-0670">Pyruvate</keyword>
<evidence type="ECO:0000313" key="6">
    <source>
        <dbReference type="Proteomes" id="UP000177141"/>
    </source>
</evidence>
<dbReference type="GO" id="GO:0006099">
    <property type="term" value="P:tricarboxylic acid cycle"/>
    <property type="evidence" value="ECO:0007669"/>
    <property type="project" value="InterPro"/>
</dbReference>
<dbReference type="InterPro" id="IPR015813">
    <property type="entry name" value="Pyrv/PenolPyrv_kinase-like_dom"/>
</dbReference>
<organism evidence="5 6">
    <name type="scientific">Candidatus Roizmanbacteria bacterium RIFCSPLOWO2_01_FULL_38_12</name>
    <dbReference type="NCBI Taxonomy" id="1802061"/>
    <lineage>
        <taxon>Bacteria</taxon>
        <taxon>Candidatus Roizmaniibacteriota</taxon>
    </lineage>
</organism>
<evidence type="ECO:0000256" key="1">
    <source>
        <dbReference type="ARBA" id="ARBA00022842"/>
    </source>
</evidence>
<keyword evidence="3" id="KW-0120">Carbon dioxide fixation</keyword>
<dbReference type="GO" id="GO:0015977">
    <property type="term" value="P:carbon fixation"/>
    <property type="evidence" value="ECO:0007669"/>
    <property type="project" value="UniProtKB-KW"/>
</dbReference>
<dbReference type="PIRSF" id="PIRSF006677">
    <property type="entry name" value="UCP006677"/>
    <property type="match status" value="1"/>
</dbReference>
<dbReference type="SUPFAM" id="SSF51621">
    <property type="entry name" value="Phosphoenolpyruvate/pyruvate domain"/>
    <property type="match status" value="1"/>
</dbReference>
<keyword evidence="2" id="KW-0456">Lyase</keyword>
<dbReference type="STRING" id="1802061.A3A93_05085"/>
<dbReference type="EC" id="4.1.1.31" evidence="4"/>
<reference evidence="5 6" key="1">
    <citation type="journal article" date="2016" name="Nat. Commun.">
        <title>Thousands of microbial genomes shed light on interconnected biogeochemical processes in an aquifer system.</title>
        <authorList>
            <person name="Anantharaman K."/>
            <person name="Brown C.T."/>
            <person name="Hug L.A."/>
            <person name="Sharon I."/>
            <person name="Castelle C.J."/>
            <person name="Probst A.J."/>
            <person name="Thomas B.C."/>
            <person name="Singh A."/>
            <person name="Wilkins M.J."/>
            <person name="Karaoz U."/>
            <person name="Brodie E.L."/>
            <person name="Williams K.H."/>
            <person name="Hubbard S.S."/>
            <person name="Banfield J.F."/>
        </authorList>
    </citation>
    <scope>NUCLEOTIDE SEQUENCE [LARGE SCALE GENOMIC DNA]</scope>
</reference>
<evidence type="ECO:0000256" key="4">
    <source>
        <dbReference type="NCBIfam" id="TIGR02751"/>
    </source>
</evidence>
<dbReference type="EMBL" id="MGAL01000050">
    <property type="protein sequence ID" value="OGK45766.1"/>
    <property type="molecule type" value="Genomic_DNA"/>
</dbReference>
<evidence type="ECO:0000313" key="5">
    <source>
        <dbReference type="EMBL" id="OGK45766.1"/>
    </source>
</evidence>
<name>A0A1F7IQY4_9BACT</name>
<dbReference type="NCBIfam" id="TIGR02751">
    <property type="entry name" value="PEPCase_arch"/>
    <property type="match status" value="1"/>
</dbReference>
<dbReference type="Pfam" id="PF14010">
    <property type="entry name" value="PEPcase_2"/>
    <property type="match status" value="1"/>
</dbReference>
<accession>A0A1F7IQY4</accession>
<sequence>MRKIPATMVTQHPDHASSPYWHDKPFITTKHEPFELYSSFKDLGATEYKWDWEGKLVDEAVIDRIFSTYYEYFKTREIGRDHFLTFRLPNPKVETEFRLGRAFMSIIAASGLAKHLGFHTPPLFEVILPMTESADEMIAIQDAFAELSSLNHPLLKQEDGIHHIELIPLFEDIQTIANSDKILKKYLSLHKEHFNFLPGYIRPYVARSDPALNAGIVPTVLSIKIALSKYKKLEKRSGVKMFPIIGAAALPFRGGLRPDKIERFMNEYKGIRTTTIQSAFRYDFDKKTVQNAINRLESDLAKYKAVSINMDDEIEILSIMKLFEKFYKKTIEQIADLVNEVAKHVPKRRERVQHVGLFGYSRGVGRVKLPRAIGFTAALYSIGIPPEVIGTGRGLQQIRNSKKLRVLEKYYINIAHDLVEAMKYANIPLIEEMTKTVPGVVDILKDIEYIKEYLNHKKIFTKEKHIKHQEISRKIFEEIKSNKSPEGLIEKAGRMRRSMG</sequence>
<keyword evidence="1" id="KW-0460">Magnesium</keyword>
<dbReference type="AlphaFoldDB" id="A0A1F7IQY4"/>
<dbReference type="InterPro" id="IPR007566">
    <property type="entry name" value="PEP_COase_arc-type"/>
</dbReference>